<dbReference type="EMBL" id="NKUJ01000125">
    <property type="protein sequence ID" value="RMJ12798.1"/>
    <property type="molecule type" value="Genomic_DNA"/>
</dbReference>
<dbReference type="Proteomes" id="UP000277212">
    <property type="component" value="Unassembled WGS sequence"/>
</dbReference>
<feature type="compositionally biased region" description="Low complexity" evidence="1">
    <location>
        <begin position="58"/>
        <end position="68"/>
    </location>
</feature>
<feature type="compositionally biased region" description="Low complexity" evidence="1">
    <location>
        <begin position="166"/>
        <end position="179"/>
    </location>
</feature>
<accession>A0A3M2S5J3</accession>
<proteinExistence type="predicted"/>
<evidence type="ECO:0000313" key="3">
    <source>
        <dbReference type="Proteomes" id="UP000277212"/>
    </source>
</evidence>
<feature type="compositionally biased region" description="Low complexity" evidence="1">
    <location>
        <begin position="115"/>
        <end position="124"/>
    </location>
</feature>
<organism evidence="2 3">
    <name type="scientific">Fusarium kuroshium</name>
    <dbReference type="NCBI Taxonomy" id="2010991"/>
    <lineage>
        <taxon>Eukaryota</taxon>
        <taxon>Fungi</taxon>
        <taxon>Dikarya</taxon>
        <taxon>Ascomycota</taxon>
        <taxon>Pezizomycotina</taxon>
        <taxon>Sordariomycetes</taxon>
        <taxon>Hypocreomycetidae</taxon>
        <taxon>Hypocreales</taxon>
        <taxon>Nectriaceae</taxon>
        <taxon>Fusarium</taxon>
        <taxon>Fusarium solani species complex</taxon>
    </lineage>
</organism>
<evidence type="ECO:0000313" key="2">
    <source>
        <dbReference type="EMBL" id="RMJ12798.1"/>
    </source>
</evidence>
<feature type="region of interest" description="Disordered" evidence="1">
    <location>
        <begin position="1"/>
        <end position="181"/>
    </location>
</feature>
<feature type="compositionally biased region" description="Polar residues" evidence="1">
    <location>
        <begin position="41"/>
        <end position="52"/>
    </location>
</feature>
<dbReference type="AlphaFoldDB" id="A0A3M2S5J3"/>
<name>A0A3M2S5J3_9HYPO</name>
<evidence type="ECO:0000256" key="1">
    <source>
        <dbReference type="SAM" id="MobiDB-lite"/>
    </source>
</evidence>
<gene>
    <name evidence="2" type="ORF">CDV36_007553</name>
</gene>
<comment type="caution">
    <text evidence="2">The sequence shown here is derived from an EMBL/GenBank/DDBJ whole genome shotgun (WGS) entry which is preliminary data.</text>
</comment>
<keyword evidence="3" id="KW-1185">Reference proteome</keyword>
<dbReference type="OrthoDB" id="5146008at2759"/>
<reference evidence="2 3" key="1">
    <citation type="submission" date="2017-06" db="EMBL/GenBank/DDBJ databases">
        <title>Comparative genomic analysis of Ambrosia Fusariam Clade fungi.</title>
        <authorList>
            <person name="Stajich J.E."/>
            <person name="Carrillo J."/>
            <person name="Kijimoto T."/>
            <person name="Eskalen A."/>
            <person name="O'Donnell K."/>
            <person name="Kasson M."/>
        </authorList>
    </citation>
    <scope>NUCLEOTIDE SEQUENCE [LARGE SCALE GENOMIC DNA]</scope>
    <source>
        <strain evidence="2">UCR3666</strain>
    </source>
</reference>
<sequence length="304" mass="32589">MDPSTISPDLPDRAASAEASSTRPNPFDDGDISSRKRRRTSLSGSPTNSLDTVNPLHDSSSSTTLDTDPPAPSRDSAVEARPEPVAPKTPEPGTSMREPPVEPPSSMVTINLRNAPQSDSSSSSPPSPSPAAHPPATDAVTDVATDDVKASVEDSEVDMVPVPAQSTGTSKSASSHSTSPPIEIITVPSDDDMASDHMSVGVSIVGDDPILIDPTHDFPFHDPEETTESTVERLANYLSTQSPIDEGVVDKVQQWLERYLRYIRDVDQQSAIDSCQQNLGFWVTFPEIFHAMACRKYVSPSLLL</sequence>
<protein>
    <submittedName>
        <fullName evidence="2">Uncharacterized protein</fullName>
    </submittedName>
</protein>
<dbReference type="STRING" id="2010991.A0A3M2S5J3"/>
<feature type="compositionally biased region" description="Low complexity" evidence="1">
    <location>
        <begin position="134"/>
        <end position="143"/>
    </location>
</feature>